<evidence type="ECO:0000256" key="2">
    <source>
        <dbReference type="SAM" id="SignalP"/>
    </source>
</evidence>
<dbReference type="EMBL" id="JAINUF010000019">
    <property type="protein sequence ID" value="KAJ8337229.1"/>
    <property type="molecule type" value="Genomic_DNA"/>
</dbReference>
<dbReference type="Gene3D" id="3.10.100.10">
    <property type="entry name" value="Mannose-Binding Protein A, subunit A"/>
    <property type="match status" value="1"/>
</dbReference>
<organism evidence="4 5">
    <name type="scientific">Synaphobranchus kaupii</name>
    <name type="common">Kaup's arrowtooth eel</name>
    <dbReference type="NCBI Taxonomy" id="118154"/>
    <lineage>
        <taxon>Eukaryota</taxon>
        <taxon>Metazoa</taxon>
        <taxon>Chordata</taxon>
        <taxon>Craniata</taxon>
        <taxon>Vertebrata</taxon>
        <taxon>Euteleostomi</taxon>
        <taxon>Actinopterygii</taxon>
        <taxon>Neopterygii</taxon>
        <taxon>Teleostei</taxon>
        <taxon>Anguilliformes</taxon>
        <taxon>Synaphobranchidae</taxon>
        <taxon>Synaphobranchus</taxon>
    </lineage>
</organism>
<dbReference type="InterPro" id="IPR016187">
    <property type="entry name" value="CTDL_fold"/>
</dbReference>
<dbReference type="PANTHER" id="PTHR22803">
    <property type="entry name" value="MANNOSE, PHOSPHOLIPASE, LECTIN RECEPTOR RELATED"/>
    <property type="match status" value="1"/>
</dbReference>
<dbReference type="InterPro" id="IPR050111">
    <property type="entry name" value="C-type_lectin/snaclec_domain"/>
</dbReference>
<evidence type="ECO:0000259" key="3">
    <source>
        <dbReference type="PROSITE" id="PS50041"/>
    </source>
</evidence>
<reference evidence="4" key="1">
    <citation type="journal article" date="2023" name="Science">
        <title>Genome structures resolve the early diversification of teleost fishes.</title>
        <authorList>
            <person name="Parey E."/>
            <person name="Louis A."/>
            <person name="Montfort J."/>
            <person name="Bouchez O."/>
            <person name="Roques C."/>
            <person name="Iampietro C."/>
            <person name="Lluch J."/>
            <person name="Castinel A."/>
            <person name="Donnadieu C."/>
            <person name="Desvignes T."/>
            <person name="Floi Bucao C."/>
            <person name="Jouanno E."/>
            <person name="Wen M."/>
            <person name="Mejri S."/>
            <person name="Dirks R."/>
            <person name="Jansen H."/>
            <person name="Henkel C."/>
            <person name="Chen W.J."/>
            <person name="Zahm M."/>
            <person name="Cabau C."/>
            <person name="Klopp C."/>
            <person name="Thompson A.W."/>
            <person name="Robinson-Rechavi M."/>
            <person name="Braasch I."/>
            <person name="Lecointre G."/>
            <person name="Bobe J."/>
            <person name="Postlethwait J.H."/>
            <person name="Berthelot C."/>
            <person name="Roest Crollius H."/>
            <person name="Guiguen Y."/>
        </authorList>
    </citation>
    <scope>NUCLEOTIDE SEQUENCE</scope>
    <source>
        <strain evidence="4">WJC10195</strain>
    </source>
</reference>
<dbReference type="Pfam" id="PF00059">
    <property type="entry name" value="Lectin_C"/>
    <property type="match status" value="1"/>
</dbReference>
<feature type="signal peptide" evidence="2">
    <location>
        <begin position="1"/>
        <end position="21"/>
    </location>
</feature>
<dbReference type="CDD" id="cd00037">
    <property type="entry name" value="CLECT"/>
    <property type="match status" value="1"/>
</dbReference>
<dbReference type="InterPro" id="IPR016186">
    <property type="entry name" value="C-type_lectin-like/link_sf"/>
</dbReference>
<sequence length="159" mass="18240">MVSFTLPAFLCVAVLSSMTLAGTEICQGPCIEGWVHHDQRCFHYCPKMLSWIDAERRCVSIGGNLASEHTLGDHDFLKKLQMRTGEKHPFWIGLSYMRKEATWIWSDGTKMDFKKWNYGEPKSSGGKEHCVLSNWGAGKAWKNVSCHRRYPFVCSKRLH</sequence>
<keyword evidence="2" id="KW-0732">Signal</keyword>
<dbReference type="AlphaFoldDB" id="A0A9Q1IF06"/>
<comment type="caution">
    <text evidence="4">The sequence shown here is derived from an EMBL/GenBank/DDBJ whole genome shotgun (WGS) entry which is preliminary data.</text>
</comment>
<dbReference type="OrthoDB" id="418245at2759"/>
<dbReference type="InterPro" id="IPR001304">
    <property type="entry name" value="C-type_lectin-like"/>
</dbReference>
<feature type="chain" id="PRO_5040388485" description="C-type lectin domain-containing protein" evidence="2">
    <location>
        <begin position="22"/>
        <end position="159"/>
    </location>
</feature>
<evidence type="ECO:0000256" key="1">
    <source>
        <dbReference type="ARBA" id="ARBA00023157"/>
    </source>
</evidence>
<dbReference type="InterPro" id="IPR018378">
    <property type="entry name" value="C-type_lectin_CS"/>
</dbReference>
<evidence type="ECO:0000313" key="4">
    <source>
        <dbReference type="EMBL" id="KAJ8337229.1"/>
    </source>
</evidence>
<keyword evidence="5" id="KW-1185">Reference proteome</keyword>
<keyword evidence="1" id="KW-1015">Disulfide bond</keyword>
<accession>A0A9Q1IF06</accession>
<feature type="domain" description="C-type lectin" evidence="3">
    <location>
        <begin position="37"/>
        <end position="155"/>
    </location>
</feature>
<protein>
    <recommendedName>
        <fullName evidence="3">C-type lectin domain-containing protein</fullName>
    </recommendedName>
</protein>
<name>A0A9Q1IF06_SYNKA</name>
<dbReference type="SUPFAM" id="SSF56436">
    <property type="entry name" value="C-type lectin-like"/>
    <property type="match status" value="1"/>
</dbReference>
<proteinExistence type="predicted"/>
<gene>
    <name evidence="4" type="ORF">SKAU_G00384490</name>
</gene>
<dbReference type="PROSITE" id="PS00615">
    <property type="entry name" value="C_TYPE_LECTIN_1"/>
    <property type="match status" value="1"/>
</dbReference>
<dbReference type="Proteomes" id="UP001152622">
    <property type="component" value="Chromosome 19"/>
</dbReference>
<dbReference type="SMART" id="SM00034">
    <property type="entry name" value="CLECT"/>
    <property type="match status" value="1"/>
</dbReference>
<evidence type="ECO:0000313" key="5">
    <source>
        <dbReference type="Proteomes" id="UP001152622"/>
    </source>
</evidence>
<dbReference type="PROSITE" id="PS50041">
    <property type="entry name" value="C_TYPE_LECTIN_2"/>
    <property type="match status" value="1"/>
</dbReference>